<keyword evidence="11" id="KW-1185">Reference proteome</keyword>
<evidence type="ECO:0000259" key="9">
    <source>
        <dbReference type="Pfam" id="PF00151"/>
    </source>
</evidence>
<feature type="active site" description="Charge relay system" evidence="5">
    <location>
        <position position="306"/>
    </location>
</feature>
<dbReference type="GO" id="GO:0005615">
    <property type="term" value="C:extracellular space"/>
    <property type="evidence" value="ECO:0007669"/>
    <property type="project" value="TreeGrafter"/>
</dbReference>
<evidence type="ECO:0000313" key="10">
    <source>
        <dbReference type="EMBL" id="CAH0382132.1"/>
    </source>
</evidence>
<keyword evidence="8" id="KW-0732">Signal</keyword>
<accession>A0A9P0EYF9</accession>
<feature type="binding site" evidence="6">
    <location>
        <position position="235"/>
    </location>
    <ligand>
        <name>Ca(2+)</name>
        <dbReference type="ChEBI" id="CHEBI:29108"/>
    </ligand>
</feature>
<feature type="active site" description="Charge relay system" evidence="5">
    <location>
        <position position="219"/>
    </location>
</feature>
<dbReference type="SUPFAM" id="SSF53474">
    <property type="entry name" value="alpha/beta-Hydrolases"/>
    <property type="match status" value="1"/>
</dbReference>
<dbReference type="KEGG" id="btab:109031635"/>
<comment type="similarity">
    <text evidence="2 7">Belongs to the AB hydrolase superfamily. Lipase family.</text>
</comment>
<evidence type="ECO:0000256" key="5">
    <source>
        <dbReference type="PIRSR" id="PIRSR000865-1"/>
    </source>
</evidence>
<keyword evidence="6" id="KW-0479">Metal-binding</keyword>
<dbReference type="AlphaFoldDB" id="A0A9P0EYF9"/>
<reference evidence="10" key="1">
    <citation type="submission" date="2021-12" db="EMBL/GenBank/DDBJ databases">
        <authorList>
            <person name="King R."/>
        </authorList>
    </citation>
    <scope>NUCLEOTIDE SEQUENCE</scope>
</reference>
<evidence type="ECO:0000256" key="3">
    <source>
        <dbReference type="ARBA" id="ARBA00022525"/>
    </source>
</evidence>
<keyword evidence="6" id="KW-0106">Calcium</keyword>
<dbReference type="PRINTS" id="PR00821">
    <property type="entry name" value="TAGLIPASE"/>
</dbReference>
<keyword evidence="4" id="KW-1015">Disulfide bond</keyword>
<dbReference type="InterPro" id="IPR000734">
    <property type="entry name" value="TAG_lipase"/>
</dbReference>
<feature type="domain" description="Lipase" evidence="9">
    <location>
        <begin position="42"/>
        <end position="393"/>
    </location>
</feature>
<keyword evidence="3" id="KW-0964">Secreted</keyword>
<dbReference type="Gene3D" id="3.40.50.1820">
    <property type="entry name" value="alpha/beta hydrolase"/>
    <property type="match status" value="1"/>
</dbReference>
<dbReference type="GO" id="GO:0016042">
    <property type="term" value="P:lipid catabolic process"/>
    <property type="evidence" value="ECO:0007669"/>
    <property type="project" value="TreeGrafter"/>
</dbReference>
<dbReference type="InterPro" id="IPR016272">
    <property type="entry name" value="Lipase_LIPH"/>
</dbReference>
<dbReference type="PANTHER" id="PTHR11610:SF185">
    <property type="entry name" value="LD47264P"/>
    <property type="match status" value="1"/>
</dbReference>
<gene>
    <name evidence="10" type="ORF">BEMITA_LOCUS1712</name>
</gene>
<evidence type="ECO:0000256" key="6">
    <source>
        <dbReference type="PIRSR" id="PIRSR000865-2"/>
    </source>
</evidence>
<feature type="binding site" evidence="6">
    <location>
        <position position="238"/>
    </location>
    <ligand>
        <name>Ca(2+)</name>
        <dbReference type="ChEBI" id="CHEBI:29108"/>
    </ligand>
</feature>
<dbReference type="Proteomes" id="UP001152759">
    <property type="component" value="Chromosome 1"/>
</dbReference>
<feature type="chain" id="PRO_5040397511" description="Lipase domain-containing protein" evidence="8">
    <location>
        <begin position="20"/>
        <end position="533"/>
    </location>
</feature>
<dbReference type="InterPro" id="IPR036392">
    <property type="entry name" value="PLAT/LH2_dom_sf"/>
</dbReference>
<dbReference type="EMBL" id="OU963862">
    <property type="protein sequence ID" value="CAH0382132.1"/>
    <property type="molecule type" value="Genomic_DNA"/>
</dbReference>
<feature type="active site" description="Nucleophile" evidence="5">
    <location>
        <position position="191"/>
    </location>
</feature>
<dbReference type="InterPro" id="IPR013818">
    <property type="entry name" value="Lipase"/>
</dbReference>
<dbReference type="GO" id="GO:0046872">
    <property type="term" value="F:metal ion binding"/>
    <property type="evidence" value="ECO:0007669"/>
    <property type="project" value="UniProtKB-KW"/>
</dbReference>
<dbReference type="SUPFAM" id="SSF49723">
    <property type="entry name" value="Lipase/lipooxygenase domain (PLAT/LH2 domain)"/>
    <property type="match status" value="1"/>
</dbReference>
<sequence length="533" mass="59592">MLNHTGSLLLQTMLYLANSEFSSLELDNGTVLQPQTDVTAKCYGEYGCYSINYPWSDILRPVAQFPESPEKVNPKYCLYTRRNADSCELLDHKDPLTMYKSYLVPTHRIYFIAHGFLESGDRPWIKKLTKALLHKGDVNVITVDWGSGSMPPYAQAVANIRLVGRITAHLIQTMRKELGVRVEYCHIIGHSLGGHLAGYVGHALQEQFGVKLGRITGLDPAEPHFSQTAPEVRLDSTDASFVDIIHTDATPFIKGGLGMDEPIGHLDFYPNGGESQPGCDQSMSKLINDEKGSFFKGLRRFLNCDHVRSYEYFIETVNTDPQCSFLAVECESWENYLAGNCFGCDQRDRMCATFGFNSVHSIQKIAATRHSIVPSPTRKEVKLFLITNSKEPFCQAQYKVTVMISNSTQSVEHGGEIGLFEIEIMGALGKTKSIPLFREQYYKPGGTYTGVVADVNVGHLQGAILHWQHRTTFNILTWRFDNVVIYVNRVIVESLHPSERLELCPEGSSVLVSGRSTNLNSCVFSPEPEVKVS</sequence>
<dbReference type="GO" id="GO:0004806">
    <property type="term" value="F:triacylglycerol lipase activity"/>
    <property type="evidence" value="ECO:0007669"/>
    <property type="project" value="InterPro"/>
</dbReference>
<evidence type="ECO:0000256" key="4">
    <source>
        <dbReference type="ARBA" id="ARBA00023157"/>
    </source>
</evidence>
<dbReference type="InterPro" id="IPR002331">
    <property type="entry name" value="Lipase_panc"/>
</dbReference>
<evidence type="ECO:0000256" key="1">
    <source>
        <dbReference type="ARBA" id="ARBA00004613"/>
    </source>
</evidence>
<feature type="binding site" evidence="6">
    <location>
        <position position="233"/>
    </location>
    <ligand>
        <name>Ca(2+)</name>
        <dbReference type="ChEBI" id="CHEBI:29108"/>
    </ligand>
</feature>
<dbReference type="InterPro" id="IPR029058">
    <property type="entry name" value="AB_hydrolase_fold"/>
</dbReference>
<evidence type="ECO:0000256" key="7">
    <source>
        <dbReference type="RuleBase" id="RU004262"/>
    </source>
</evidence>
<organism evidence="10 11">
    <name type="scientific">Bemisia tabaci</name>
    <name type="common">Sweetpotato whitefly</name>
    <name type="synonym">Aleurodes tabaci</name>
    <dbReference type="NCBI Taxonomy" id="7038"/>
    <lineage>
        <taxon>Eukaryota</taxon>
        <taxon>Metazoa</taxon>
        <taxon>Ecdysozoa</taxon>
        <taxon>Arthropoda</taxon>
        <taxon>Hexapoda</taxon>
        <taxon>Insecta</taxon>
        <taxon>Pterygota</taxon>
        <taxon>Neoptera</taxon>
        <taxon>Paraneoptera</taxon>
        <taxon>Hemiptera</taxon>
        <taxon>Sternorrhyncha</taxon>
        <taxon>Aleyrodoidea</taxon>
        <taxon>Aleyrodidae</taxon>
        <taxon>Aleyrodinae</taxon>
        <taxon>Bemisia</taxon>
    </lineage>
</organism>
<comment type="subcellular location">
    <subcellularLocation>
        <location evidence="1">Secreted</location>
    </subcellularLocation>
</comment>
<evidence type="ECO:0000313" key="11">
    <source>
        <dbReference type="Proteomes" id="UP001152759"/>
    </source>
</evidence>
<evidence type="ECO:0000256" key="2">
    <source>
        <dbReference type="ARBA" id="ARBA00010701"/>
    </source>
</evidence>
<dbReference type="PIRSF" id="PIRSF000865">
    <property type="entry name" value="Lipoprotein_lipase_LIPH"/>
    <property type="match status" value="1"/>
</dbReference>
<dbReference type="Pfam" id="PF00151">
    <property type="entry name" value="Lipase"/>
    <property type="match status" value="1"/>
</dbReference>
<dbReference type="PANTHER" id="PTHR11610">
    <property type="entry name" value="LIPASE"/>
    <property type="match status" value="1"/>
</dbReference>
<dbReference type="CDD" id="cd00707">
    <property type="entry name" value="Pancreat_lipase_like"/>
    <property type="match status" value="1"/>
</dbReference>
<dbReference type="Gene3D" id="2.60.60.20">
    <property type="entry name" value="PLAT/LH2 domain"/>
    <property type="match status" value="1"/>
</dbReference>
<dbReference type="InterPro" id="IPR033906">
    <property type="entry name" value="Lipase_N"/>
</dbReference>
<name>A0A9P0EYF9_BEMTA</name>
<protein>
    <recommendedName>
        <fullName evidence="9">Lipase domain-containing protein</fullName>
    </recommendedName>
</protein>
<feature type="signal peptide" evidence="8">
    <location>
        <begin position="1"/>
        <end position="19"/>
    </location>
</feature>
<dbReference type="PRINTS" id="PR00823">
    <property type="entry name" value="PANCLIPASE"/>
</dbReference>
<dbReference type="FunFam" id="3.40.50.1820:FF:000033">
    <property type="entry name" value="Pancreatic triacylglycerol lipase"/>
    <property type="match status" value="1"/>
</dbReference>
<evidence type="ECO:0000256" key="8">
    <source>
        <dbReference type="SAM" id="SignalP"/>
    </source>
</evidence>
<proteinExistence type="inferred from homology"/>